<keyword evidence="1" id="KW-0732">Signal</keyword>
<feature type="signal peptide" evidence="1">
    <location>
        <begin position="1"/>
        <end position="22"/>
    </location>
</feature>
<name>A0A1Y0B2L1_9LAMI</name>
<proteinExistence type="predicted"/>
<dbReference type="EMBL" id="KY774314">
    <property type="protein sequence ID" value="ART31628.1"/>
    <property type="molecule type" value="Genomic_DNA"/>
</dbReference>
<protein>
    <submittedName>
        <fullName evidence="2">Uncharacterized protein</fullName>
    </submittedName>
</protein>
<dbReference type="AlphaFoldDB" id="A0A1Y0B2L1"/>
<geneLocation type="mitochondrion" evidence="2"/>
<reference evidence="2" key="1">
    <citation type="submission" date="2017-03" db="EMBL/GenBank/DDBJ databases">
        <title>The mitochondrial genome of the carnivorous plant Utricularia reniformis (Lentibulariaceae): structure, comparative analysis and evolutionary landmarks.</title>
        <authorList>
            <person name="Silva S.R."/>
            <person name="Alvarenga D.O."/>
            <person name="Michael T.P."/>
            <person name="Miranda V.F.O."/>
            <person name="Varani A.M."/>
        </authorList>
    </citation>
    <scope>NUCLEOTIDE SEQUENCE</scope>
</reference>
<accession>A0A1Y0B2L1</accession>
<evidence type="ECO:0000256" key="1">
    <source>
        <dbReference type="SAM" id="SignalP"/>
    </source>
</evidence>
<gene>
    <name evidence="2" type="ORF">AEK19_MT1435</name>
</gene>
<keyword evidence="2" id="KW-0496">Mitochondrion</keyword>
<organism evidence="2">
    <name type="scientific">Utricularia reniformis</name>
    <dbReference type="NCBI Taxonomy" id="192314"/>
    <lineage>
        <taxon>Eukaryota</taxon>
        <taxon>Viridiplantae</taxon>
        <taxon>Streptophyta</taxon>
        <taxon>Embryophyta</taxon>
        <taxon>Tracheophyta</taxon>
        <taxon>Spermatophyta</taxon>
        <taxon>Magnoliopsida</taxon>
        <taxon>eudicotyledons</taxon>
        <taxon>Gunneridae</taxon>
        <taxon>Pentapetalae</taxon>
        <taxon>asterids</taxon>
        <taxon>lamiids</taxon>
        <taxon>Lamiales</taxon>
        <taxon>Lentibulariaceae</taxon>
        <taxon>Utricularia</taxon>
    </lineage>
</organism>
<feature type="chain" id="PRO_5013050205" evidence="1">
    <location>
        <begin position="23"/>
        <end position="53"/>
    </location>
</feature>
<sequence length="53" mass="6327">MLHRVALFILFFVRHLFDRSLQFILSFTFKFSAGNLEFNLRLITESISTQIFT</sequence>
<evidence type="ECO:0000313" key="2">
    <source>
        <dbReference type="EMBL" id="ART31628.1"/>
    </source>
</evidence>